<dbReference type="EMBL" id="BJTG01000001">
    <property type="protein sequence ID" value="GEJ55607.1"/>
    <property type="molecule type" value="Genomic_DNA"/>
</dbReference>
<feature type="binding site" evidence="10">
    <location>
        <begin position="253"/>
        <end position="260"/>
    </location>
    <ligand>
        <name>GTP</name>
        <dbReference type="ChEBI" id="CHEBI:37565"/>
    </ligand>
</feature>
<evidence type="ECO:0000256" key="7">
    <source>
        <dbReference type="ARBA" id="ARBA00023170"/>
    </source>
</evidence>
<dbReference type="HAMAP" id="MF_00920">
    <property type="entry name" value="FtsY"/>
    <property type="match status" value="1"/>
</dbReference>
<keyword evidence="3 10" id="KW-0547">Nucleotide-binding</keyword>
<proteinExistence type="inferred from homology"/>
<evidence type="ECO:0000313" key="15">
    <source>
        <dbReference type="Proteomes" id="UP000503640"/>
    </source>
</evidence>
<dbReference type="Pfam" id="PF00448">
    <property type="entry name" value="SRP54"/>
    <property type="match status" value="1"/>
</dbReference>
<evidence type="ECO:0000256" key="4">
    <source>
        <dbReference type="ARBA" id="ARBA00022801"/>
    </source>
</evidence>
<dbReference type="InterPro" id="IPR042101">
    <property type="entry name" value="SRP54_N_sf"/>
</dbReference>
<evidence type="ECO:0000256" key="2">
    <source>
        <dbReference type="ARBA" id="ARBA00022490"/>
    </source>
</evidence>
<dbReference type="Gene3D" id="1.20.120.140">
    <property type="entry name" value="Signal recognition particle SRP54, nucleotide-binding domain"/>
    <property type="match status" value="1"/>
</dbReference>
<keyword evidence="2 10" id="KW-0963">Cytoplasm</keyword>
<accession>A0A7I9VHV2</accession>
<keyword evidence="1 10" id="KW-1003">Cell membrane</keyword>
<dbReference type="GO" id="GO:0005525">
    <property type="term" value="F:GTP binding"/>
    <property type="evidence" value="ECO:0007669"/>
    <property type="project" value="UniProtKB-UniRule"/>
</dbReference>
<sequence length="448" mass="48364">MRIPLALTATDQAVVAALAVALLLVLAAAVLVLRRRRRPPLAPPPAAPELPPAQRRAPPPAAPPPPAREAEPALGREEREARRKEEYRRKKEEERLERERRRAAQEEEARRAREEAERAAREAEEARQREEEERRRRAEAEAGRTLAAGLAKTRGGFMARLEALFTGGKPVDEAVLADLEEVLFTADIGVQTATRLLESARERVKRKELADPSRLRAVLREDIERILTLDGRGGASEGLAIGPARPYVVMVVGVNGSGKTTTVGKLAAKLQQGGHSVLLGAGDTFRAAAGEQLEIWAERVGAPVVRAPEGADPASVCFEAVKQGVERGVDVVLCDTAGRLHTKAPLMEELKKVKRVMAKASPGAPHEVLLVLDSTNGQNAIAQARQFHDALGVTGLVLTKLDGTAKGGVVIGICDELKLPVRYVGVGEQVADLRPFSPHEFVEALFEG</sequence>
<dbReference type="Pfam" id="PF02881">
    <property type="entry name" value="SRP54_N"/>
    <property type="match status" value="1"/>
</dbReference>
<evidence type="ECO:0000256" key="3">
    <source>
        <dbReference type="ARBA" id="ARBA00022741"/>
    </source>
</evidence>
<feature type="compositionally biased region" description="Pro residues" evidence="11">
    <location>
        <begin position="40"/>
        <end position="67"/>
    </location>
</feature>
<keyword evidence="4 10" id="KW-0378">Hydrolase</keyword>
<dbReference type="PROSITE" id="PS00300">
    <property type="entry name" value="SRP54"/>
    <property type="match status" value="1"/>
</dbReference>
<dbReference type="GO" id="GO:0003924">
    <property type="term" value="F:GTPase activity"/>
    <property type="evidence" value="ECO:0007669"/>
    <property type="project" value="UniProtKB-UniRule"/>
</dbReference>
<comment type="subunit">
    <text evidence="10">Part of the signal recognition particle protein translocation system, which is composed of SRP and FtsY.</text>
</comment>
<dbReference type="NCBIfam" id="TIGR00064">
    <property type="entry name" value="ftsY"/>
    <property type="match status" value="1"/>
</dbReference>
<keyword evidence="12" id="KW-0812">Transmembrane</keyword>
<feature type="domain" description="SRP54-type proteins GTP-binding" evidence="13">
    <location>
        <begin position="420"/>
        <end position="433"/>
    </location>
</feature>
<keyword evidence="7 10" id="KW-0675">Receptor</keyword>
<evidence type="ECO:0000256" key="10">
    <source>
        <dbReference type="HAMAP-Rule" id="MF_00920"/>
    </source>
</evidence>
<dbReference type="SUPFAM" id="SSF52540">
    <property type="entry name" value="P-loop containing nucleoside triphosphate hydrolases"/>
    <property type="match status" value="1"/>
</dbReference>
<dbReference type="InterPro" id="IPR036225">
    <property type="entry name" value="SRP/SRP_N"/>
</dbReference>
<dbReference type="FunFam" id="3.40.50.300:FF:000053">
    <property type="entry name" value="Signal recognition particle receptor FtsY"/>
    <property type="match status" value="1"/>
</dbReference>
<dbReference type="FunFam" id="1.20.120.140:FF:000002">
    <property type="entry name" value="Signal recognition particle receptor FtsY"/>
    <property type="match status" value="1"/>
</dbReference>
<comment type="subcellular location">
    <subcellularLocation>
        <location evidence="10">Cell membrane</location>
        <topology evidence="10">Peripheral membrane protein</topology>
        <orientation evidence="10">Cytoplasmic side</orientation>
    </subcellularLocation>
    <subcellularLocation>
        <location evidence="10">Cytoplasm</location>
    </subcellularLocation>
</comment>
<dbReference type="SMART" id="SM00963">
    <property type="entry name" value="SRP54_N"/>
    <property type="match status" value="1"/>
</dbReference>
<keyword evidence="5 10" id="KW-0342">GTP-binding</keyword>
<dbReference type="RefSeq" id="WP_176062395.1">
    <property type="nucleotide sequence ID" value="NZ_BJTG01000001.1"/>
</dbReference>
<dbReference type="EC" id="3.6.5.4" evidence="10"/>
<gene>
    <name evidence="10" type="primary">ftsY</name>
    <name evidence="14" type="ORF">AMYX_03480</name>
</gene>
<evidence type="ECO:0000256" key="6">
    <source>
        <dbReference type="ARBA" id="ARBA00023136"/>
    </source>
</evidence>
<dbReference type="GO" id="GO:0006614">
    <property type="term" value="P:SRP-dependent cotranslational protein targeting to membrane"/>
    <property type="evidence" value="ECO:0007669"/>
    <property type="project" value="InterPro"/>
</dbReference>
<feature type="region of interest" description="Disordered" evidence="11">
    <location>
        <begin position="39"/>
        <end position="142"/>
    </location>
</feature>
<name>A0A7I9VHV2_9BACT</name>
<dbReference type="GO" id="GO:0005737">
    <property type="term" value="C:cytoplasm"/>
    <property type="evidence" value="ECO:0007669"/>
    <property type="project" value="UniProtKB-SubCell"/>
</dbReference>
<comment type="catalytic activity">
    <reaction evidence="8 10">
        <text>GTP + H2O = GDP + phosphate + H(+)</text>
        <dbReference type="Rhea" id="RHEA:19669"/>
        <dbReference type="ChEBI" id="CHEBI:15377"/>
        <dbReference type="ChEBI" id="CHEBI:15378"/>
        <dbReference type="ChEBI" id="CHEBI:37565"/>
        <dbReference type="ChEBI" id="CHEBI:43474"/>
        <dbReference type="ChEBI" id="CHEBI:58189"/>
        <dbReference type="EC" id="3.6.5.4"/>
    </reaction>
</comment>
<evidence type="ECO:0000313" key="14">
    <source>
        <dbReference type="EMBL" id="GEJ55607.1"/>
    </source>
</evidence>
<evidence type="ECO:0000256" key="12">
    <source>
        <dbReference type="SAM" id="Phobius"/>
    </source>
</evidence>
<keyword evidence="12" id="KW-1133">Transmembrane helix</keyword>
<dbReference type="CDD" id="cd17874">
    <property type="entry name" value="FtsY"/>
    <property type="match status" value="1"/>
</dbReference>
<dbReference type="InterPro" id="IPR004390">
    <property type="entry name" value="SR_rcpt_FtsY"/>
</dbReference>
<organism evidence="14 15">
    <name type="scientific">Anaeromyxobacter diazotrophicus</name>
    <dbReference type="NCBI Taxonomy" id="2590199"/>
    <lineage>
        <taxon>Bacteria</taxon>
        <taxon>Pseudomonadati</taxon>
        <taxon>Myxococcota</taxon>
        <taxon>Myxococcia</taxon>
        <taxon>Myxococcales</taxon>
        <taxon>Cystobacterineae</taxon>
        <taxon>Anaeromyxobacteraceae</taxon>
        <taxon>Anaeromyxobacter</taxon>
    </lineage>
</organism>
<dbReference type="InterPro" id="IPR003593">
    <property type="entry name" value="AAA+_ATPase"/>
</dbReference>
<comment type="similarity">
    <text evidence="10">Belongs to the GTP-binding SRP family. FtsY subfamily.</text>
</comment>
<keyword evidence="15" id="KW-1185">Reference proteome</keyword>
<feature type="transmembrane region" description="Helical" evidence="12">
    <location>
        <begin position="12"/>
        <end position="33"/>
    </location>
</feature>
<dbReference type="GO" id="GO:0005886">
    <property type="term" value="C:plasma membrane"/>
    <property type="evidence" value="ECO:0007669"/>
    <property type="project" value="UniProtKB-SubCell"/>
</dbReference>
<evidence type="ECO:0000259" key="13">
    <source>
        <dbReference type="PROSITE" id="PS00300"/>
    </source>
</evidence>
<evidence type="ECO:0000256" key="1">
    <source>
        <dbReference type="ARBA" id="ARBA00022475"/>
    </source>
</evidence>
<keyword evidence="6 10" id="KW-0472">Membrane</keyword>
<dbReference type="InterPro" id="IPR000897">
    <property type="entry name" value="SRP54_GTPase_dom"/>
</dbReference>
<dbReference type="InterPro" id="IPR027417">
    <property type="entry name" value="P-loop_NTPase"/>
</dbReference>
<comment type="function">
    <text evidence="9">Involved in targeting and insertion of nascent membrane proteins into the cytoplasmic membrane. Acts as a receptor for the complex formed by the signal recognition particle (SRP) and the ribosome-nascent chain (RNC). Interaction with SRP-RNC leads to the transfer of the RNC complex to the Sec translocase for insertion into the membrane, the hydrolysis of GTP by both Ffh and FtsY, and the dissociation of the SRP-FtsY complex into the individual components.</text>
</comment>
<dbReference type="SMART" id="SM00382">
    <property type="entry name" value="AAA"/>
    <property type="match status" value="1"/>
</dbReference>
<feature type="compositionally biased region" description="Basic and acidic residues" evidence="11">
    <location>
        <begin position="68"/>
        <end position="142"/>
    </location>
</feature>
<feature type="binding site" evidence="10">
    <location>
        <begin position="335"/>
        <end position="339"/>
    </location>
    <ligand>
        <name>GTP</name>
        <dbReference type="ChEBI" id="CHEBI:37565"/>
    </ligand>
</feature>
<evidence type="ECO:0000256" key="11">
    <source>
        <dbReference type="SAM" id="MobiDB-lite"/>
    </source>
</evidence>
<dbReference type="Proteomes" id="UP000503640">
    <property type="component" value="Unassembled WGS sequence"/>
</dbReference>
<dbReference type="PANTHER" id="PTHR43134">
    <property type="entry name" value="SIGNAL RECOGNITION PARTICLE RECEPTOR SUBUNIT ALPHA"/>
    <property type="match status" value="1"/>
</dbReference>
<dbReference type="Gene3D" id="3.40.50.300">
    <property type="entry name" value="P-loop containing nucleotide triphosphate hydrolases"/>
    <property type="match status" value="1"/>
</dbReference>
<dbReference type="SMART" id="SM00962">
    <property type="entry name" value="SRP54"/>
    <property type="match status" value="1"/>
</dbReference>
<feature type="binding site" evidence="10">
    <location>
        <begin position="399"/>
        <end position="402"/>
    </location>
    <ligand>
        <name>GTP</name>
        <dbReference type="ChEBI" id="CHEBI:37565"/>
    </ligand>
</feature>
<dbReference type="SUPFAM" id="SSF47364">
    <property type="entry name" value="Domain of the SRP/SRP receptor G-proteins"/>
    <property type="match status" value="1"/>
</dbReference>
<reference evidence="15" key="1">
    <citation type="journal article" date="2020" name="Appl. Environ. Microbiol.">
        <title>Diazotrophic Anaeromyxobacter Isolates from Soils.</title>
        <authorList>
            <person name="Masuda Y."/>
            <person name="Yamanaka H."/>
            <person name="Xu Z.X."/>
            <person name="Shiratori Y."/>
            <person name="Aono T."/>
            <person name="Amachi S."/>
            <person name="Senoo K."/>
            <person name="Itoh H."/>
        </authorList>
    </citation>
    <scope>NUCLEOTIDE SEQUENCE [LARGE SCALE GENOMIC DNA]</scope>
    <source>
        <strain evidence="15">R267</strain>
    </source>
</reference>
<dbReference type="AlphaFoldDB" id="A0A7I9VHV2"/>
<protein>
    <recommendedName>
        <fullName evidence="10">Signal recognition particle receptor FtsY</fullName>
        <shortName evidence="10">SRP receptor</shortName>
        <ecNumber evidence="10">3.6.5.4</ecNumber>
    </recommendedName>
</protein>
<comment type="caution">
    <text evidence="14">The sequence shown here is derived from an EMBL/GenBank/DDBJ whole genome shotgun (WGS) entry which is preliminary data.</text>
</comment>
<dbReference type="InterPro" id="IPR013822">
    <property type="entry name" value="Signal_recog_particl_SRP54_hlx"/>
</dbReference>
<dbReference type="PANTHER" id="PTHR43134:SF1">
    <property type="entry name" value="SIGNAL RECOGNITION PARTICLE RECEPTOR SUBUNIT ALPHA"/>
    <property type="match status" value="1"/>
</dbReference>
<dbReference type="GO" id="GO:0005047">
    <property type="term" value="F:signal recognition particle binding"/>
    <property type="evidence" value="ECO:0007669"/>
    <property type="project" value="TreeGrafter"/>
</dbReference>
<evidence type="ECO:0000256" key="5">
    <source>
        <dbReference type="ARBA" id="ARBA00023134"/>
    </source>
</evidence>
<evidence type="ECO:0000256" key="9">
    <source>
        <dbReference type="ARBA" id="ARBA00053570"/>
    </source>
</evidence>
<evidence type="ECO:0000256" key="8">
    <source>
        <dbReference type="ARBA" id="ARBA00048027"/>
    </source>
</evidence>